<dbReference type="Proteomes" id="UP000696280">
    <property type="component" value="Unassembled WGS sequence"/>
</dbReference>
<feature type="signal peptide" evidence="1">
    <location>
        <begin position="1"/>
        <end position="19"/>
    </location>
</feature>
<evidence type="ECO:0000313" key="3">
    <source>
        <dbReference type="Proteomes" id="UP000696280"/>
    </source>
</evidence>
<keyword evidence="3" id="KW-1185">Reference proteome</keyword>
<organism evidence="2 3">
    <name type="scientific">Hymenoscyphus fraxineus</name>
    <dbReference type="NCBI Taxonomy" id="746836"/>
    <lineage>
        <taxon>Eukaryota</taxon>
        <taxon>Fungi</taxon>
        <taxon>Dikarya</taxon>
        <taxon>Ascomycota</taxon>
        <taxon>Pezizomycotina</taxon>
        <taxon>Leotiomycetes</taxon>
        <taxon>Helotiales</taxon>
        <taxon>Helotiaceae</taxon>
        <taxon>Hymenoscyphus</taxon>
    </lineage>
</organism>
<evidence type="ECO:0000313" key="2">
    <source>
        <dbReference type="EMBL" id="CAG8952439.1"/>
    </source>
</evidence>
<evidence type="ECO:0000256" key="1">
    <source>
        <dbReference type="SAM" id="SignalP"/>
    </source>
</evidence>
<accession>A0A9N9KR86</accession>
<reference evidence="2" key="1">
    <citation type="submission" date="2021-07" db="EMBL/GenBank/DDBJ databases">
        <authorList>
            <person name="Durling M."/>
        </authorList>
    </citation>
    <scope>NUCLEOTIDE SEQUENCE</scope>
</reference>
<dbReference type="AlphaFoldDB" id="A0A9N9KR86"/>
<comment type="caution">
    <text evidence="2">The sequence shown here is derived from an EMBL/GenBank/DDBJ whole genome shotgun (WGS) entry which is preliminary data.</text>
</comment>
<sequence>MKLFSTIPLLFLFAESALAVCASSGKSASGPNKVCKDNGVPHPWLCNVAGEVPKTKSNPGEPNLDTSRCELLSESPNNFVWCCDFSK</sequence>
<name>A0A9N9KR86_9HELO</name>
<dbReference type="EMBL" id="CAJVRL010000045">
    <property type="protein sequence ID" value="CAG8952439.1"/>
    <property type="molecule type" value="Genomic_DNA"/>
</dbReference>
<feature type="chain" id="PRO_5040233059" evidence="1">
    <location>
        <begin position="20"/>
        <end position="87"/>
    </location>
</feature>
<gene>
    <name evidence="2" type="ORF">HYFRA_00001186</name>
</gene>
<proteinExistence type="predicted"/>
<protein>
    <submittedName>
        <fullName evidence="2">Uncharacterized protein</fullName>
    </submittedName>
</protein>
<keyword evidence="1" id="KW-0732">Signal</keyword>